<keyword evidence="4" id="KW-1185">Reference proteome</keyword>
<sequence>MEKMLFAVLLSICTGSVVSIEEFPKWGIPQNDNKIRDILTKIADETFHNDLAKNSELFGEARPPPNNADVILLIGSLMEKRPMTLCGILWNTRDDDSLNECVAFLMKLRNEMVVSKEQKRQSSYKFNSSGWRRKKRDTHSDDAGSNNLSREEIMNVIQQILKVKKRRKFQASGW</sequence>
<dbReference type="EnsemblMetazoa" id="G15041.1">
    <property type="protein sequence ID" value="G15041.1:cds"/>
    <property type="gene ID" value="G15041"/>
</dbReference>
<dbReference type="OrthoDB" id="10348300at2759"/>
<keyword evidence="2" id="KW-0732">Signal</keyword>
<evidence type="ECO:0000313" key="3">
    <source>
        <dbReference type="EnsemblMetazoa" id="G15041.1:cds"/>
    </source>
</evidence>
<proteinExistence type="predicted"/>
<dbReference type="AlphaFoldDB" id="A0A8W8IP09"/>
<reference evidence="3" key="1">
    <citation type="submission" date="2022-08" db="UniProtKB">
        <authorList>
            <consortium name="EnsemblMetazoa"/>
        </authorList>
    </citation>
    <scope>IDENTIFICATION</scope>
    <source>
        <strain evidence="3">05x7-T-G4-1.051#20</strain>
    </source>
</reference>
<name>A0A8W8IP09_MAGGI</name>
<accession>A0A8W8IP09</accession>
<dbReference type="Proteomes" id="UP000005408">
    <property type="component" value="Unassembled WGS sequence"/>
</dbReference>
<evidence type="ECO:0000256" key="1">
    <source>
        <dbReference type="SAM" id="MobiDB-lite"/>
    </source>
</evidence>
<organism evidence="3 4">
    <name type="scientific">Magallana gigas</name>
    <name type="common">Pacific oyster</name>
    <name type="synonym">Crassostrea gigas</name>
    <dbReference type="NCBI Taxonomy" id="29159"/>
    <lineage>
        <taxon>Eukaryota</taxon>
        <taxon>Metazoa</taxon>
        <taxon>Spiralia</taxon>
        <taxon>Lophotrochozoa</taxon>
        <taxon>Mollusca</taxon>
        <taxon>Bivalvia</taxon>
        <taxon>Autobranchia</taxon>
        <taxon>Pteriomorphia</taxon>
        <taxon>Ostreida</taxon>
        <taxon>Ostreoidea</taxon>
        <taxon>Ostreidae</taxon>
        <taxon>Magallana</taxon>
    </lineage>
</organism>
<dbReference type="OMA" id="ECVAFLM"/>
<evidence type="ECO:0000256" key="2">
    <source>
        <dbReference type="SAM" id="SignalP"/>
    </source>
</evidence>
<feature type="signal peptide" evidence="2">
    <location>
        <begin position="1"/>
        <end position="19"/>
    </location>
</feature>
<feature type="region of interest" description="Disordered" evidence="1">
    <location>
        <begin position="125"/>
        <end position="147"/>
    </location>
</feature>
<evidence type="ECO:0000313" key="4">
    <source>
        <dbReference type="Proteomes" id="UP000005408"/>
    </source>
</evidence>
<protein>
    <submittedName>
        <fullName evidence="3">Uncharacterized protein</fullName>
    </submittedName>
</protein>
<feature type="chain" id="PRO_5036465351" evidence="2">
    <location>
        <begin position="20"/>
        <end position="174"/>
    </location>
</feature>